<evidence type="ECO:0000313" key="3">
    <source>
        <dbReference type="Proteomes" id="UP000697710"/>
    </source>
</evidence>
<dbReference type="InterPro" id="IPR016024">
    <property type="entry name" value="ARM-type_fold"/>
</dbReference>
<evidence type="ECO:0000313" key="2">
    <source>
        <dbReference type="EMBL" id="MCA9727255.1"/>
    </source>
</evidence>
<dbReference type="Proteomes" id="UP000697710">
    <property type="component" value="Unassembled WGS sequence"/>
</dbReference>
<dbReference type="Pfam" id="PF13646">
    <property type="entry name" value="HEAT_2"/>
    <property type="match status" value="2"/>
</dbReference>
<organism evidence="2 3">
    <name type="scientific">Eiseniibacteriota bacterium</name>
    <dbReference type="NCBI Taxonomy" id="2212470"/>
    <lineage>
        <taxon>Bacteria</taxon>
        <taxon>Candidatus Eiseniibacteriota</taxon>
    </lineage>
</organism>
<dbReference type="SUPFAM" id="SSF48371">
    <property type="entry name" value="ARM repeat"/>
    <property type="match status" value="1"/>
</dbReference>
<feature type="compositionally biased region" description="Basic and acidic residues" evidence="1">
    <location>
        <begin position="464"/>
        <end position="481"/>
    </location>
</feature>
<feature type="region of interest" description="Disordered" evidence="1">
    <location>
        <begin position="464"/>
        <end position="487"/>
    </location>
</feature>
<proteinExistence type="predicted"/>
<name>A0A956RNZ5_UNCEI</name>
<dbReference type="InterPro" id="IPR011989">
    <property type="entry name" value="ARM-like"/>
</dbReference>
<dbReference type="Gene3D" id="1.25.10.10">
    <property type="entry name" value="Leucine-rich Repeat Variant"/>
    <property type="match status" value="2"/>
</dbReference>
<gene>
    <name evidence="2" type="ORF">KC729_06195</name>
</gene>
<comment type="caution">
    <text evidence="2">The sequence shown here is derived from an EMBL/GenBank/DDBJ whole genome shotgun (WGS) entry which is preliminary data.</text>
</comment>
<dbReference type="GO" id="GO:0016491">
    <property type="term" value="F:oxidoreductase activity"/>
    <property type="evidence" value="ECO:0007669"/>
    <property type="project" value="TreeGrafter"/>
</dbReference>
<reference evidence="2" key="2">
    <citation type="journal article" date="2021" name="Microbiome">
        <title>Successional dynamics and alternative stable states in a saline activated sludge microbial community over 9 years.</title>
        <authorList>
            <person name="Wang Y."/>
            <person name="Ye J."/>
            <person name="Ju F."/>
            <person name="Liu L."/>
            <person name="Boyd J.A."/>
            <person name="Deng Y."/>
            <person name="Parks D.H."/>
            <person name="Jiang X."/>
            <person name="Yin X."/>
            <person name="Woodcroft B.J."/>
            <person name="Tyson G.W."/>
            <person name="Hugenholtz P."/>
            <person name="Polz M.F."/>
            <person name="Zhang T."/>
        </authorList>
    </citation>
    <scope>NUCLEOTIDE SEQUENCE</scope>
    <source>
        <strain evidence="2">HKST-UBA01</strain>
    </source>
</reference>
<reference evidence="2" key="1">
    <citation type="submission" date="2020-04" db="EMBL/GenBank/DDBJ databases">
        <authorList>
            <person name="Zhang T."/>
        </authorList>
    </citation>
    <scope>NUCLEOTIDE SEQUENCE</scope>
    <source>
        <strain evidence="2">HKST-UBA01</strain>
    </source>
</reference>
<dbReference type="PANTHER" id="PTHR12697">
    <property type="entry name" value="PBS LYASE HEAT-LIKE PROTEIN"/>
    <property type="match status" value="1"/>
</dbReference>
<evidence type="ECO:0000256" key="1">
    <source>
        <dbReference type="SAM" id="MobiDB-lite"/>
    </source>
</evidence>
<accession>A0A956RNZ5</accession>
<dbReference type="AlphaFoldDB" id="A0A956RNZ5"/>
<protein>
    <submittedName>
        <fullName evidence="2">HEAT repeat domain-containing protein</fullName>
    </submittedName>
</protein>
<sequence length="487" mass="53622">MSDTSQHAGARPVGPLGLPRWSPFLRTGATVLRTGTTVLLFASLVSPLAGPAQATRLVRESIGCYMERDRTLGERVNRAASLFSGVVVAEEWPWGREGMSVRPGEPVLPTAAQLAAAAHAGSLGIVFRLPVVQTEAETTVWSIDRHLVTLAATARWKGEPRDTVQLVTRVQLRPGDHWLVFTGTPNAELDDPSIGAFESFNLYHSVPIELASYELWRLPEPVWQHPTLSPWPLQLEDLAARVRADDPSTVIDAAKALGRLQAHEDEAARVLGDLLMTAPADSVLDAIYWGIGDVGEPILPFLGAAMQHADERVRRAALEGLQRLGRRALPGLPLVRDGLADPDSLVREKAAELCYEWELDAVPAYEALLVACADPDPTVRLFCTDALAIMGPIDPRSRGMLLHLMDDPSFLVRMHAGNGLGMFGVDDPGVRTRLTAGLEDENEWVRKEAAHGLRRLDNGWREEYERKRDAKREQPEVDRRPLYPPVR</sequence>
<dbReference type="EMBL" id="JAGQHR010000134">
    <property type="protein sequence ID" value="MCA9727255.1"/>
    <property type="molecule type" value="Genomic_DNA"/>
</dbReference>
<dbReference type="PANTHER" id="PTHR12697:SF5">
    <property type="entry name" value="DEOXYHYPUSINE HYDROXYLASE"/>
    <property type="match status" value="1"/>
</dbReference>